<evidence type="ECO:0000256" key="2">
    <source>
        <dbReference type="SAM" id="SignalP"/>
    </source>
</evidence>
<dbReference type="Gene3D" id="3.40.50.1820">
    <property type="entry name" value="alpha/beta hydrolase"/>
    <property type="match status" value="1"/>
</dbReference>
<evidence type="ECO:0000259" key="3">
    <source>
        <dbReference type="Pfam" id="PF20434"/>
    </source>
</evidence>
<dbReference type="SUPFAM" id="SSF53474">
    <property type="entry name" value="alpha/beta-Hydrolases"/>
    <property type="match status" value="1"/>
</dbReference>
<dbReference type="InterPro" id="IPR029058">
    <property type="entry name" value="AB_hydrolase_fold"/>
</dbReference>
<feature type="domain" description="BD-FAE-like" evidence="3">
    <location>
        <begin position="80"/>
        <end position="278"/>
    </location>
</feature>
<proteinExistence type="predicted"/>
<protein>
    <submittedName>
        <fullName evidence="4">Alpha/beta hydrolase</fullName>
    </submittedName>
</protein>
<name>A0A432LXX5_9GAMM</name>
<evidence type="ECO:0000313" key="5">
    <source>
        <dbReference type="Proteomes" id="UP000267077"/>
    </source>
</evidence>
<dbReference type="EMBL" id="RYZR01000003">
    <property type="protein sequence ID" value="RUL66369.1"/>
    <property type="molecule type" value="Genomic_DNA"/>
</dbReference>
<sequence>MKWSFLSCCLLLGATVGTAMAQQHHRRDDAPAHANSSPCYDPADTTEIRLWAGRAPGAIGDDPCRDIPYLKIYPAAAGVSATRAAIIVVPGGGYDHLSDRKEQAPVGDYFSQQLHVTTFVLFYRLVQPDGTYRYPVPMWDGQRALKLVRSLAAHYGIGPDRIGLFGFSAGGHLASTITLHPATDFGLPQRDSIDDTNARPDFLGLGYPVISMLPNSYASPNSLGHLLYGYEGRDLDRLEHYLSGQANVTAQTPPVFLFESMDDAQISPQNSVVFAQALRAAQVPADVHLFAHGVHGAGLAVGVPDEEGWPDMFRDWLDKRGFLK</sequence>
<feature type="chain" id="PRO_5019132301" evidence="2">
    <location>
        <begin position="22"/>
        <end position="324"/>
    </location>
</feature>
<organism evidence="4 5">
    <name type="scientific">Dyella dinghuensis</name>
    <dbReference type="NCBI Taxonomy" id="1920169"/>
    <lineage>
        <taxon>Bacteria</taxon>
        <taxon>Pseudomonadati</taxon>
        <taxon>Pseudomonadota</taxon>
        <taxon>Gammaproteobacteria</taxon>
        <taxon>Lysobacterales</taxon>
        <taxon>Rhodanobacteraceae</taxon>
        <taxon>Dyella</taxon>
    </lineage>
</organism>
<accession>A0A432LXX5</accession>
<dbReference type="PANTHER" id="PTHR48081:SF6">
    <property type="entry name" value="PEPTIDASE S9 PROLYL OLIGOPEPTIDASE CATALYTIC DOMAIN-CONTAINING PROTEIN"/>
    <property type="match status" value="1"/>
</dbReference>
<gene>
    <name evidence="4" type="ORF">EKH79_06765</name>
</gene>
<keyword evidence="1 4" id="KW-0378">Hydrolase</keyword>
<keyword evidence="2" id="KW-0732">Signal</keyword>
<dbReference type="Proteomes" id="UP000267077">
    <property type="component" value="Unassembled WGS sequence"/>
</dbReference>
<feature type="signal peptide" evidence="2">
    <location>
        <begin position="1"/>
        <end position="21"/>
    </location>
</feature>
<dbReference type="Pfam" id="PF20434">
    <property type="entry name" value="BD-FAE"/>
    <property type="match status" value="1"/>
</dbReference>
<dbReference type="AlphaFoldDB" id="A0A432LXX5"/>
<dbReference type="InterPro" id="IPR049492">
    <property type="entry name" value="BD-FAE-like_dom"/>
</dbReference>
<dbReference type="GO" id="GO:0016787">
    <property type="term" value="F:hydrolase activity"/>
    <property type="evidence" value="ECO:0007669"/>
    <property type="project" value="UniProtKB-KW"/>
</dbReference>
<dbReference type="PANTHER" id="PTHR48081">
    <property type="entry name" value="AB HYDROLASE SUPERFAMILY PROTEIN C4A8.06C"/>
    <property type="match status" value="1"/>
</dbReference>
<evidence type="ECO:0000313" key="4">
    <source>
        <dbReference type="EMBL" id="RUL66369.1"/>
    </source>
</evidence>
<evidence type="ECO:0000256" key="1">
    <source>
        <dbReference type="ARBA" id="ARBA00022801"/>
    </source>
</evidence>
<dbReference type="RefSeq" id="WP_126672995.1">
    <property type="nucleotide sequence ID" value="NZ_RYZR01000003.1"/>
</dbReference>
<dbReference type="OrthoDB" id="9771666at2"/>
<dbReference type="InterPro" id="IPR050300">
    <property type="entry name" value="GDXG_lipolytic_enzyme"/>
</dbReference>
<reference evidence="4 5" key="1">
    <citation type="submission" date="2018-12" db="EMBL/GenBank/DDBJ databases">
        <title>Dyella dinghuensis sp. nov. DHOA06 and Dyella choica sp. nov. 4M-K27, isolated from forest soil.</title>
        <authorList>
            <person name="Qiu L.-H."/>
            <person name="Gao Z.-H."/>
        </authorList>
    </citation>
    <scope>NUCLEOTIDE SEQUENCE [LARGE SCALE GENOMIC DNA]</scope>
    <source>
        <strain evidence="4 5">DHOA06</strain>
    </source>
</reference>
<comment type="caution">
    <text evidence="4">The sequence shown here is derived from an EMBL/GenBank/DDBJ whole genome shotgun (WGS) entry which is preliminary data.</text>
</comment>
<keyword evidence="5" id="KW-1185">Reference proteome</keyword>